<evidence type="ECO:0000313" key="2">
    <source>
        <dbReference type="EMBL" id="URJ51854.2"/>
    </source>
</evidence>
<proteinExistence type="predicted"/>
<keyword evidence="1" id="KW-0472">Membrane</keyword>
<feature type="transmembrane region" description="Helical" evidence="1">
    <location>
        <begin position="21"/>
        <end position="43"/>
    </location>
</feature>
<evidence type="ECO:0000313" key="3">
    <source>
        <dbReference type="Proteomes" id="UP001055784"/>
    </source>
</evidence>
<organism evidence="2 3">
    <name type="scientific">Paenibacillus polymyxa</name>
    <name type="common">Bacillus polymyxa</name>
    <dbReference type="NCBI Taxonomy" id="1406"/>
    <lineage>
        <taxon>Bacteria</taxon>
        <taxon>Bacillati</taxon>
        <taxon>Bacillota</taxon>
        <taxon>Bacilli</taxon>
        <taxon>Bacillales</taxon>
        <taxon>Paenibacillaceae</taxon>
        <taxon>Paenibacillus</taxon>
    </lineage>
</organism>
<accession>A0AAE9IJ81</accession>
<sequence>MSAFPKYGRVFQLGVQSSLEYRFDFLFSLISAFFPILIQYYIWSAVYGRSESSEFFGYTYGQMILYTITAAIVTKIVTTDIGQNVATEIKDGGLNKYLVQPVSFFALKLFTMLGQKIFFFSAMLCILLFTLVYLTGTYGIRIPLAHILLFMVSMVMSLLLNFLISYTLAAVAFILSEISYFFEMTGLFVIILSGGVFPIEVFGKTINKILDYLPFKYTIHFPANVINGRLSMDEAVQGIGMQFFWMIALLAFSRLVWRAGMKKYLGLGADR</sequence>
<dbReference type="Pfam" id="PF06182">
    <property type="entry name" value="ABC2_membrane_6"/>
    <property type="match status" value="1"/>
</dbReference>
<feature type="transmembrane region" description="Helical" evidence="1">
    <location>
        <begin position="117"/>
        <end position="135"/>
    </location>
</feature>
<dbReference type="EMBL" id="CP097770">
    <property type="protein sequence ID" value="URJ51854.2"/>
    <property type="molecule type" value="Genomic_DNA"/>
</dbReference>
<protein>
    <submittedName>
        <fullName evidence="2">ABC-2 family transporter protein</fullName>
    </submittedName>
</protein>
<keyword evidence="1" id="KW-0812">Transmembrane</keyword>
<dbReference type="Proteomes" id="UP001055784">
    <property type="component" value="Chromosome"/>
</dbReference>
<keyword evidence="1" id="KW-1133">Transmembrane helix</keyword>
<dbReference type="PANTHER" id="PTHR36832:SF1">
    <property type="entry name" value="SLR1174 PROTEIN"/>
    <property type="match status" value="1"/>
</dbReference>
<gene>
    <name evidence="2" type="ORF">MF626_001305</name>
</gene>
<dbReference type="AlphaFoldDB" id="A0AAE9IJ81"/>
<dbReference type="InterPro" id="IPR010390">
    <property type="entry name" value="ABC-2_transporter-like"/>
</dbReference>
<feature type="transmembrane region" description="Helical" evidence="1">
    <location>
        <begin position="55"/>
        <end position="73"/>
    </location>
</feature>
<evidence type="ECO:0000256" key="1">
    <source>
        <dbReference type="SAM" id="Phobius"/>
    </source>
</evidence>
<name>A0AAE9IJ81_PAEPO</name>
<feature type="transmembrane region" description="Helical" evidence="1">
    <location>
        <begin position="147"/>
        <end position="175"/>
    </location>
</feature>
<reference evidence="2" key="1">
    <citation type="submission" date="2022-11" db="EMBL/GenBank/DDBJ databases">
        <authorList>
            <person name="Vasilchenko N.G."/>
            <person name="Prazdnova E.V."/>
            <person name="Gorovtsov A.V."/>
            <person name="Chistyakov V.A."/>
            <person name="Pak M.L."/>
        </authorList>
    </citation>
    <scope>NUCLEOTIDE SEQUENCE</scope>
    <source>
        <strain evidence="2">R 4.5</strain>
    </source>
</reference>
<feature type="transmembrane region" description="Helical" evidence="1">
    <location>
        <begin position="239"/>
        <end position="257"/>
    </location>
</feature>
<feature type="transmembrane region" description="Helical" evidence="1">
    <location>
        <begin position="187"/>
        <end position="206"/>
    </location>
</feature>
<dbReference type="PANTHER" id="PTHR36832">
    <property type="entry name" value="SLR1174 PROTEIN-RELATED"/>
    <property type="match status" value="1"/>
</dbReference>